<dbReference type="VEuPathDB" id="FungiDB:SDRG_04039"/>
<dbReference type="GO" id="GO:0005634">
    <property type="term" value="C:nucleus"/>
    <property type="evidence" value="ECO:0007669"/>
    <property type="project" value="TreeGrafter"/>
</dbReference>
<feature type="domain" description="SAM-dependent MTase TRM10-type" evidence="7">
    <location>
        <begin position="93"/>
        <end position="283"/>
    </location>
</feature>
<dbReference type="Gene3D" id="3.40.1280.30">
    <property type="match status" value="1"/>
</dbReference>
<evidence type="ECO:0000256" key="6">
    <source>
        <dbReference type="SAM" id="MobiDB-lite"/>
    </source>
</evidence>
<comment type="catalytic activity">
    <reaction evidence="5">
        <text>guanosine(9) in tRNA + S-adenosyl-L-methionine = N(1)-methylguanosine(9) in tRNA + S-adenosyl-L-homocysteine + H(+)</text>
        <dbReference type="Rhea" id="RHEA:43156"/>
        <dbReference type="Rhea" id="RHEA-COMP:10367"/>
        <dbReference type="Rhea" id="RHEA-COMP:10368"/>
        <dbReference type="ChEBI" id="CHEBI:15378"/>
        <dbReference type="ChEBI" id="CHEBI:57856"/>
        <dbReference type="ChEBI" id="CHEBI:59789"/>
        <dbReference type="ChEBI" id="CHEBI:73542"/>
        <dbReference type="ChEBI" id="CHEBI:74269"/>
        <dbReference type="EC" id="2.1.1.221"/>
    </reaction>
</comment>
<name>T0QW97_SAPDV</name>
<keyword evidence="4" id="KW-0949">S-adenosyl-L-methionine</keyword>
<dbReference type="CDD" id="cd18089">
    <property type="entry name" value="SPOUT_Trm10-like"/>
    <property type="match status" value="1"/>
</dbReference>
<keyword evidence="9" id="KW-1185">Reference proteome</keyword>
<dbReference type="OrthoDB" id="278300at2759"/>
<organism evidence="8 9">
    <name type="scientific">Saprolegnia diclina (strain VS20)</name>
    <dbReference type="NCBI Taxonomy" id="1156394"/>
    <lineage>
        <taxon>Eukaryota</taxon>
        <taxon>Sar</taxon>
        <taxon>Stramenopiles</taxon>
        <taxon>Oomycota</taxon>
        <taxon>Saprolegniomycetes</taxon>
        <taxon>Saprolegniales</taxon>
        <taxon>Saprolegniaceae</taxon>
        <taxon>Saprolegnia</taxon>
    </lineage>
</organism>
<evidence type="ECO:0000256" key="5">
    <source>
        <dbReference type="ARBA" id="ARBA00048434"/>
    </source>
</evidence>
<dbReference type="GO" id="GO:0002939">
    <property type="term" value="P:tRNA N1-guanine methylation"/>
    <property type="evidence" value="ECO:0007669"/>
    <property type="project" value="TreeGrafter"/>
</dbReference>
<dbReference type="PANTHER" id="PTHR13563:SF13">
    <property type="entry name" value="TRNA METHYLTRANSFERASE 10 HOMOLOG A"/>
    <property type="match status" value="1"/>
</dbReference>
<dbReference type="Proteomes" id="UP000030762">
    <property type="component" value="Unassembled WGS sequence"/>
</dbReference>
<feature type="region of interest" description="Disordered" evidence="6">
    <location>
        <begin position="1"/>
        <end position="46"/>
    </location>
</feature>
<dbReference type="InterPro" id="IPR038459">
    <property type="entry name" value="MT_TRM10-typ_sf"/>
</dbReference>
<keyword evidence="2" id="KW-0489">Methyltransferase</keyword>
<dbReference type="OMA" id="ALQAWFP"/>
<accession>T0QW97</accession>
<dbReference type="FunCoup" id="T0QW97">
    <property type="interactions" value="201"/>
</dbReference>
<sequence length="288" mass="32043">MAVQQLDRTMASDMGNEAQPMLEVEASAPDAVSSTSGKRELRRKKRQEIWVSVKERKKQKKEEARAARPKVPEPVLDMSEAAVLMRKERAIAKRESFLMAASEGPTIVIDCGFEEAMTSKEKKSLTQQIMFSYGINKRSETPANVHVTSVRGEAEANLTKIGGFNDWLAFSTTPKCYMDVFRKESLVYLTADSPNVIDELQSDKVYIIGGIVDRNRLKGVTYEKAVAQGIATAKLPLDKVLEMGQATRVLTVNHVFQILVNYRTAQDWTQATLSALPARKGAQVKTSE</sequence>
<dbReference type="FunFam" id="3.40.1280.30:FF:000001">
    <property type="entry name" value="tRNA methyltransferase 10 homolog A"/>
    <property type="match status" value="1"/>
</dbReference>
<dbReference type="GO" id="GO:0000049">
    <property type="term" value="F:tRNA binding"/>
    <property type="evidence" value="ECO:0007669"/>
    <property type="project" value="TreeGrafter"/>
</dbReference>
<dbReference type="RefSeq" id="XP_008607912.1">
    <property type="nucleotide sequence ID" value="XM_008609690.1"/>
</dbReference>
<dbReference type="InterPro" id="IPR028564">
    <property type="entry name" value="MT_TRM10-typ"/>
</dbReference>
<dbReference type="PANTHER" id="PTHR13563">
    <property type="entry name" value="TRNA (GUANINE-9-) METHYLTRANSFERASE"/>
    <property type="match status" value="1"/>
</dbReference>
<dbReference type="InterPro" id="IPR007356">
    <property type="entry name" value="tRNA_m1G_MeTrfase_euk"/>
</dbReference>
<gene>
    <name evidence="8" type="ORF">SDRG_04039</name>
</gene>
<keyword evidence="3" id="KW-0808">Transferase</keyword>
<dbReference type="STRING" id="1156394.T0QW97"/>
<evidence type="ECO:0000256" key="2">
    <source>
        <dbReference type="ARBA" id="ARBA00022603"/>
    </source>
</evidence>
<dbReference type="GeneID" id="19944766"/>
<protein>
    <recommendedName>
        <fullName evidence="1">tRNA (guanine(9)-N(1))-methyltransferase</fullName>
        <ecNumber evidence="1">2.1.1.221</ecNumber>
    </recommendedName>
</protein>
<dbReference type="EC" id="2.1.1.221" evidence="1"/>
<evidence type="ECO:0000259" key="7">
    <source>
        <dbReference type="PROSITE" id="PS51675"/>
    </source>
</evidence>
<dbReference type="EMBL" id="JH767141">
    <property type="protein sequence ID" value="EQC38320.1"/>
    <property type="molecule type" value="Genomic_DNA"/>
</dbReference>
<dbReference type="GO" id="GO:0052905">
    <property type="term" value="F:tRNA (guanosine(9)-N1)-methyltransferase activity"/>
    <property type="evidence" value="ECO:0007669"/>
    <property type="project" value="UniProtKB-EC"/>
</dbReference>
<dbReference type="eggNOG" id="KOG2967">
    <property type="taxonomic scope" value="Eukaryota"/>
</dbReference>
<evidence type="ECO:0000313" key="9">
    <source>
        <dbReference type="Proteomes" id="UP000030762"/>
    </source>
</evidence>
<reference evidence="8 9" key="1">
    <citation type="submission" date="2012-04" db="EMBL/GenBank/DDBJ databases">
        <title>The Genome Sequence of Saprolegnia declina VS20.</title>
        <authorList>
            <consortium name="The Broad Institute Genome Sequencing Platform"/>
            <person name="Russ C."/>
            <person name="Nusbaum C."/>
            <person name="Tyler B."/>
            <person name="van West P."/>
            <person name="Dieguez-Uribeondo J."/>
            <person name="de Bruijn I."/>
            <person name="Tripathy S."/>
            <person name="Jiang R."/>
            <person name="Young S.K."/>
            <person name="Zeng Q."/>
            <person name="Gargeya S."/>
            <person name="Fitzgerald M."/>
            <person name="Haas B."/>
            <person name="Abouelleil A."/>
            <person name="Alvarado L."/>
            <person name="Arachchi H.M."/>
            <person name="Berlin A."/>
            <person name="Chapman S.B."/>
            <person name="Goldberg J."/>
            <person name="Griggs A."/>
            <person name="Gujja S."/>
            <person name="Hansen M."/>
            <person name="Howarth C."/>
            <person name="Imamovic A."/>
            <person name="Larimer J."/>
            <person name="McCowen C."/>
            <person name="Montmayeur A."/>
            <person name="Murphy C."/>
            <person name="Neiman D."/>
            <person name="Pearson M."/>
            <person name="Priest M."/>
            <person name="Roberts A."/>
            <person name="Saif S."/>
            <person name="Shea T."/>
            <person name="Sisk P."/>
            <person name="Sykes S."/>
            <person name="Wortman J."/>
            <person name="Nusbaum C."/>
            <person name="Birren B."/>
        </authorList>
    </citation>
    <scope>NUCLEOTIDE SEQUENCE [LARGE SCALE GENOMIC DNA]</scope>
    <source>
        <strain evidence="8 9">VS20</strain>
    </source>
</reference>
<dbReference type="AlphaFoldDB" id="T0QW97"/>
<evidence type="ECO:0000256" key="3">
    <source>
        <dbReference type="ARBA" id="ARBA00022679"/>
    </source>
</evidence>
<evidence type="ECO:0000313" key="8">
    <source>
        <dbReference type="EMBL" id="EQC38320.1"/>
    </source>
</evidence>
<dbReference type="InParanoid" id="T0QW97"/>
<dbReference type="PROSITE" id="PS51675">
    <property type="entry name" value="SAM_MT_TRM10"/>
    <property type="match status" value="1"/>
</dbReference>
<evidence type="ECO:0000256" key="1">
    <source>
        <dbReference type="ARBA" id="ARBA00012797"/>
    </source>
</evidence>
<proteinExistence type="predicted"/>
<evidence type="ECO:0000256" key="4">
    <source>
        <dbReference type="ARBA" id="ARBA00022691"/>
    </source>
</evidence>